<keyword evidence="5" id="KW-0547">Nucleotide-binding</keyword>
<feature type="transmembrane region" description="Helical" evidence="9">
    <location>
        <begin position="139"/>
        <end position="157"/>
    </location>
</feature>
<dbReference type="SUPFAM" id="SSF55874">
    <property type="entry name" value="ATPase domain of HSP90 chaperone/DNA topoisomerase II/histidine kinase"/>
    <property type="match status" value="1"/>
</dbReference>
<evidence type="ECO:0000256" key="3">
    <source>
        <dbReference type="ARBA" id="ARBA00022553"/>
    </source>
</evidence>
<dbReference type="GO" id="GO:0000155">
    <property type="term" value="F:phosphorelay sensor kinase activity"/>
    <property type="evidence" value="ECO:0007669"/>
    <property type="project" value="InterPro"/>
</dbReference>
<dbReference type="InterPro" id="IPR050482">
    <property type="entry name" value="Sensor_HK_TwoCompSys"/>
</dbReference>
<dbReference type="GO" id="GO:0005524">
    <property type="term" value="F:ATP binding"/>
    <property type="evidence" value="ECO:0007669"/>
    <property type="project" value="UniProtKB-KW"/>
</dbReference>
<evidence type="ECO:0000256" key="9">
    <source>
        <dbReference type="SAM" id="Phobius"/>
    </source>
</evidence>
<keyword evidence="7" id="KW-0067">ATP-binding</keyword>
<protein>
    <recommendedName>
        <fullName evidence="2">histidine kinase</fullName>
        <ecNumber evidence="2">2.7.13.3</ecNumber>
    </recommendedName>
</protein>
<sequence>MTHAPRPPLYHRLRSAMTLQRTAALIAALCVALTLLAAFLTPTEHQLSAAIIGLILTVITASVYRYPRTMTVAFLGIWVAAILTVGIPYASCVFLAPVFLAVFAFHGTRWQTFFLLLAFWGVGLIDPGTHRLVFLPAPALVWGMLLTVSALIGGTLAHSAKRYKKAMVEWNNDVKRRQTDLAETLHNSVVSSLTVNTMQLEALSLEYANNPGLSQRLAELSDAMRASMSEVRALTKVLRTNIEGATEATSLGTLAPPTSFAQLLSREEERLSKLNRRPVVNISGQDFCPEFPPTVLESIAAITTEACLNAVKYSPPGAEISISARPHRGWTQLRLSNPIAKPTNTSAETSSGIGLSSMQRIAATIDARLDARGTDKRWELTLSLPPSAHKAR</sequence>
<dbReference type="Proteomes" id="UP001230317">
    <property type="component" value="Unassembled WGS sequence"/>
</dbReference>
<comment type="caution">
    <text evidence="11">The sequence shown here is derived from an EMBL/GenBank/DDBJ whole genome shotgun (WGS) entry which is preliminary data.</text>
</comment>
<dbReference type="PANTHER" id="PTHR24421">
    <property type="entry name" value="NITRATE/NITRITE SENSOR PROTEIN NARX-RELATED"/>
    <property type="match status" value="1"/>
</dbReference>
<evidence type="ECO:0000259" key="10">
    <source>
        <dbReference type="Pfam" id="PF07730"/>
    </source>
</evidence>
<dbReference type="GO" id="GO:0046983">
    <property type="term" value="F:protein dimerization activity"/>
    <property type="evidence" value="ECO:0007669"/>
    <property type="project" value="InterPro"/>
</dbReference>
<keyword evidence="3" id="KW-0597">Phosphoprotein</keyword>
<accession>A0AAP4BZ14</accession>
<dbReference type="Pfam" id="PF07730">
    <property type="entry name" value="HisKA_3"/>
    <property type="match status" value="1"/>
</dbReference>
<organism evidence="11 12">
    <name type="scientific">Corynebacterium accolens</name>
    <dbReference type="NCBI Taxonomy" id="38284"/>
    <lineage>
        <taxon>Bacteria</taxon>
        <taxon>Bacillati</taxon>
        <taxon>Actinomycetota</taxon>
        <taxon>Actinomycetes</taxon>
        <taxon>Mycobacteriales</taxon>
        <taxon>Corynebacteriaceae</taxon>
        <taxon>Corynebacterium</taxon>
    </lineage>
</organism>
<feature type="transmembrane region" description="Helical" evidence="9">
    <location>
        <begin position="47"/>
        <end position="66"/>
    </location>
</feature>
<dbReference type="Gene3D" id="1.20.5.1930">
    <property type="match status" value="1"/>
</dbReference>
<feature type="transmembrane region" description="Helical" evidence="9">
    <location>
        <begin position="72"/>
        <end position="105"/>
    </location>
</feature>
<feature type="transmembrane region" description="Helical" evidence="9">
    <location>
        <begin position="112"/>
        <end position="133"/>
    </location>
</feature>
<dbReference type="AlphaFoldDB" id="A0AAP4BZ14"/>
<dbReference type="EMBL" id="JASNVU010000004">
    <property type="protein sequence ID" value="MDK4334665.1"/>
    <property type="molecule type" value="Genomic_DNA"/>
</dbReference>
<evidence type="ECO:0000256" key="1">
    <source>
        <dbReference type="ARBA" id="ARBA00000085"/>
    </source>
</evidence>
<proteinExistence type="predicted"/>
<feature type="transmembrane region" description="Helical" evidence="9">
    <location>
        <begin position="20"/>
        <end position="40"/>
    </location>
</feature>
<dbReference type="InterPro" id="IPR036890">
    <property type="entry name" value="HATPase_C_sf"/>
</dbReference>
<evidence type="ECO:0000256" key="7">
    <source>
        <dbReference type="ARBA" id="ARBA00022840"/>
    </source>
</evidence>
<dbReference type="EC" id="2.7.13.3" evidence="2"/>
<keyword evidence="9" id="KW-1133">Transmembrane helix</keyword>
<keyword evidence="8" id="KW-0902">Two-component regulatory system</keyword>
<evidence type="ECO:0000313" key="12">
    <source>
        <dbReference type="Proteomes" id="UP001230317"/>
    </source>
</evidence>
<dbReference type="Gene3D" id="3.30.565.10">
    <property type="entry name" value="Histidine kinase-like ATPase, C-terminal domain"/>
    <property type="match status" value="1"/>
</dbReference>
<keyword evidence="9" id="KW-0812">Transmembrane</keyword>
<keyword evidence="9" id="KW-0472">Membrane</keyword>
<dbReference type="InterPro" id="IPR011712">
    <property type="entry name" value="Sig_transdc_His_kin_sub3_dim/P"/>
</dbReference>
<evidence type="ECO:0000256" key="8">
    <source>
        <dbReference type="ARBA" id="ARBA00023012"/>
    </source>
</evidence>
<dbReference type="GO" id="GO:0016020">
    <property type="term" value="C:membrane"/>
    <property type="evidence" value="ECO:0007669"/>
    <property type="project" value="InterPro"/>
</dbReference>
<evidence type="ECO:0000256" key="4">
    <source>
        <dbReference type="ARBA" id="ARBA00022679"/>
    </source>
</evidence>
<comment type="catalytic activity">
    <reaction evidence="1">
        <text>ATP + protein L-histidine = ADP + protein N-phospho-L-histidine.</text>
        <dbReference type="EC" id="2.7.13.3"/>
    </reaction>
</comment>
<name>A0AAP4BZ14_9CORY</name>
<evidence type="ECO:0000256" key="6">
    <source>
        <dbReference type="ARBA" id="ARBA00022777"/>
    </source>
</evidence>
<evidence type="ECO:0000313" key="11">
    <source>
        <dbReference type="EMBL" id="MDK4334665.1"/>
    </source>
</evidence>
<dbReference type="RefSeq" id="WP_284623032.1">
    <property type="nucleotide sequence ID" value="NZ_CP100377.1"/>
</dbReference>
<keyword evidence="6 11" id="KW-0418">Kinase</keyword>
<dbReference type="PANTHER" id="PTHR24421:SF10">
    <property type="entry name" value="NITRATE_NITRITE SENSOR PROTEIN NARQ"/>
    <property type="match status" value="1"/>
</dbReference>
<evidence type="ECO:0000256" key="5">
    <source>
        <dbReference type="ARBA" id="ARBA00022741"/>
    </source>
</evidence>
<gene>
    <name evidence="11" type="ORF">QPX58_04450</name>
</gene>
<evidence type="ECO:0000256" key="2">
    <source>
        <dbReference type="ARBA" id="ARBA00012438"/>
    </source>
</evidence>
<reference evidence="11" key="1">
    <citation type="submission" date="2023-05" db="EMBL/GenBank/DDBJ databases">
        <title>Metabolic capabilities are highly conserved among human nasal-associated Corynebacterium species in pangenomic analyses.</title>
        <authorList>
            <person name="Tran T.H."/>
            <person name="Roberts A.Q."/>
            <person name="Escapa I.F."/>
            <person name="Gao W."/>
            <person name="Conlan S."/>
            <person name="Kong H."/>
            <person name="Segre J.A."/>
            <person name="Kelly M.S."/>
            <person name="Lemon K.P."/>
        </authorList>
    </citation>
    <scope>NUCLEOTIDE SEQUENCE</scope>
    <source>
        <strain evidence="11">KPL2618</strain>
    </source>
</reference>
<keyword evidence="4" id="KW-0808">Transferase</keyword>
<feature type="domain" description="Signal transduction histidine kinase subgroup 3 dimerisation and phosphoacceptor" evidence="10">
    <location>
        <begin position="180"/>
        <end position="240"/>
    </location>
</feature>